<feature type="modified residue" description="N6-(pyridoxal phosphate)lysine" evidence="6">
    <location>
        <position position="373"/>
    </location>
</feature>
<dbReference type="InterPro" id="IPR015424">
    <property type="entry name" value="PyrdxlP-dep_Trfase"/>
</dbReference>
<keyword evidence="12" id="KW-1185">Reference proteome</keyword>
<dbReference type="AlphaFoldDB" id="A0A3S9Z7Y0"/>
<dbReference type="KEGG" id="sgd:ELQ87_06110"/>
<dbReference type="GO" id="GO:0030170">
    <property type="term" value="F:pyridoxal phosphate binding"/>
    <property type="evidence" value="ECO:0007669"/>
    <property type="project" value="InterPro"/>
</dbReference>
<reference evidence="10 12" key="1">
    <citation type="submission" date="2018-04" db="EMBL/GenBank/DDBJ databases">
        <title>Complete genome sequences of Streptomyces griseoviridis K61 and characterization of antagonistic properties of biological control agents.</title>
        <authorList>
            <person name="Mariita R.M."/>
            <person name="Sello J.K."/>
        </authorList>
    </citation>
    <scope>NUCLEOTIDE SEQUENCE [LARGE SCALE GENOMIC DNA]</scope>
    <source>
        <strain evidence="10 12">K61</strain>
    </source>
</reference>
<dbReference type="Gene3D" id="3.90.1150.10">
    <property type="entry name" value="Aspartate Aminotransferase, domain 1"/>
    <property type="match status" value="1"/>
</dbReference>
<evidence type="ECO:0000256" key="4">
    <source>
        <dbReference type="ARBA" id="ARBA00022898"/>
    </source>
</evidence>
<dbReference type="InterPro" id="IPR015421">
    <property type="entry name" value="PyrdxlP-dep_Trfase_major"/>
</dbReference>
<dbReference type="EMBL" id="CP034687">
    <property type="protein sequence ID" value="AZS83914.1"/>
    <property type="molecule type" value="Genomic_DNA"/>
</dbReference>
<dbReference type="SUPFAM" id="SSF53383">
    <property type="entry name" value="PLP-dependent transferases"/>
    <property type="match status" value="1"/>
</dbReference>
<evidence type="ECO:0000313" key="12">
    <source>
        <dbReference type="Proteomes" id="UP000501753"/>
    </source>
</evidence>
<protein>
    <submittedName>
        <fullName evidence="9">Aspartate aminotransferase family protein</fullName>
    </submittedName>
</protein>
<keyword evidence="4 6" id="KW-0663">Pyridoxal phosphate</keyword>
<evidence type="ECO:0000313" key="10">
    <source>
        <dbReference type="EMBL" id="QCN89232.1"/>
    </source>
</evidence>
<keyword evidence="9" id="KW-0808">Transferase</keyword>
<dbReference type="Proteomes" id="UP000271291">
    <property type="component" value="Chromosome"/>
</dbReference>
<dbReference type="OrthoDB" id="3335676at2"/>
<comment type="cofactor">
    <cofactor evidence="1 6 7">
        <name>pyridoxal 5'-phosphate</name>
        <dbReference type="ChEBI" id="CHEBI:597326"/>
    </cofactor>
</comment>
<dbReference type="PANTHER" id="PTHR11999">
    <property type="entry name" value="GROUP II PYRIDOXAL-5-PHOSPHATE DECARBOXYLASE"/>
    <property type="match status" value="1"/>
</dbReference>
<proteinExistence type="inferred from homology"/>
<accession>A0A3S9Z7Y0</accession>
<gene>
    <name evidence="10" type="ORF">DDJ31_33245</name>
    <name evidence="9" type="ORF">ELQ87_06110</name>
</gene>
<evidence type="ECO:0000256" key="6">
    <source>
        <dbReference type="PIRSR" id="PIRSR602129-50"/>
    </source>
</evidence>
<evidence type="ECO:0000256" key="8">
    <source>
        <dbReference type="SAM" id="MobiDB-lite"/>
    </source>
</evidence>
<dbReference type="InterPro" id="IPR002129">
    <property type="entry name" value="PyrdxlP-dep_de-COase"/>
</dbReference>
<dbReference type="PANTHER" id="PTHR11999:SF70">
    <property type="entry name" value="MIP05841P"/>
    <property type="match status" value="1"/>
</dbReference>
<keyword evidence="3" id="KW-0210">Decarboxylase</keyword>
<dbReference type="Gene3D" id="3.40.640.10">
    <property type="entry name" value="Type I PLP-dependent aspartate aminotransferase-like (Major domain)"/>
    <property type="match status" value="1"/>
</dbReference>
<feature type="compositionally biased region" description="Basic residues" evidence="8">
    <location>
        <begin position="1"/>
        <end position="16"/>
    </location>
</feature>
<dbReference type="EMBL" id="CP029078">
    <property type="protein sequence ID" value="QCN89232.1"/>
    <property type="molecule type" value="Genomic_DNA"/>
</dbReference>
<dbReference type="GO" id="GO:0008483">
    <property type="term" value="F:transaminase activity"/>
    <property type="evidence" value="ECO:0007669"/>
    <property type="project" value="UniProtKB-KW"/>
</dbReference>
<sequence>MSVRAGRRGPGRRLRRSVVAPQSGALREAGPAQARPRADPARRTADLPHLAAPHDGVPARGSRRGRRRELTMADSPRQQCLADGRIDPEDLDLLDSVARYARFFLETPRPVRPRDPDRLAALLGGELPGEGNGEHATLRRLVEAGESGLLPSGDSRSFGYVVGGALPIGIASDWLVSLWDQCAAVYETSPLASVAEQVCERWLVDLFGLPTGTVMGLTSGCTTANLACLAAAREHQLHAAGWNVNEQGMRLSPPVTVLTGEHTHVSGLRCLRLLGLGDQVAQVDAGTDGRMDPRHLAELAARAPGGLIVCGQVGSTDCGSVDPLTEIADITHDHGGWLHLDAACGMWAAASPVLRPALEGLERADSWSCDGHKWLNTPYDCGIALCARPEPFVDAVRFDADYLQTAERTGRDPMDHRVEISQRARALTLWAILHHEGREGIARIVERNCSAARELGSLLAREPGVELLAPVTLNQVLLHIGGEDRTQRVVDTLNSAGTCWVTPTTWNGRPAVRISVSNWQTGRESADATADAFLSAYREHGEPGTSASRPPADKR</sequence>
<evidence type="ECO:0000256" key="5">
    <source>
        <dbReference type="ARBA" id="ARBA00023239"/>
    </source>
</evidence>
<dbReference type="GO" id="GO:0019752">
    <property type="term" value="P:carboxylic acid metabolic process"/>
    <property type="evidence" value="ECO:0007669"/>
    <property type="project" value="InterPro"/>
</dbReference>
<name>A0A3S9Z7Y0_STRGD</name>
<evidence type="ECO:0000313" key="11">
    <source>
        <dbReference type="Proteomes" id="UP000271291"/>
    </source>
</evidence>
<dbReference type="Pfam" id="PF00282">
    <property type="entry name" value="Pyridoxal_deC"/>
    <property type="match status" value="1"/>
</dbReference>
<organism evidence="9 11">
    <name type="scientific">Streptomyces griseoviridis</name>
    <dbReference type="NCBI Taxonomy" id="45398"/>
    <lineage>
        <taxon>Bacteria</taxon>
        <taxon>Bacillati</taxon>
        <taxon>Actinomycetota</taxon>
        <taxon>Actinomycetes</taxon>
        <taxon>Kitasatosporales</taxon>
        <taxon>Streptomycetaceae</taxon>
        <taxon>Streptomyces</taxon>
    </lineage>
</organism>
<dbReference type="InterPro" id="IPR010977">
    <property type="entry name" value="Aromatic_deC"/>
</dbReference>
<reference evidence="9 11" key="2">
    <citation type="submission" date="2018-12" db="EMBL/GenBank/DDBJ databases">
        <title>Streptomyces griseoviridis F1-27 complete genome.</title>
        <authorList>
            <person name="Mariita R.M."/>
            <person name="Sello J.K."/>
        </authorList>
    </citation>
    <scope>NUCLEOTIDE SEQUENCE [LARGE SCALE GENOMIC DNA]</scope>
    <source>
        <strain evidence="9 11">F1-27</strain>
    </source>
</reference>
<feature type="compositionally biased region" description="Basic and acidic residues" evidence="8">
    <location>
        <begin position="36"/>
        <end position="46"/>
    </location>
</feature>
<evidence type="ECO:0000256" key="3">
    <source>
        <dbReference type="ARBA" id="ARBA00022793"/>
    </source>
</evidence>
<dbReference type="InterPro" id="IPR015422">
    <property type="entry name" value="PyrdxlP-dep_Trfase_small"/>
</dbReference>
<dbReference type="Proteomes" id="UP000501753">
    <property type="component" value="Chromosome"/>
</dbReference>
<keyword evidence="9" id="KW-0032">Aminotransferase</keyword>
<evidence type="ECO:0000256" key="2">
    <source>
        <dbReference type="ARBA" id="ARBA00009533"/>
    </source>
</evidence>
<keyword evidence="5 7" id="KW-0456">Lyase</keyword>
<evidence type="ECO:0000256" key="1">
    <source>
        <dbReference type="ARBA" id="ARBA00001933"/>
    </source>
</evidence>
<feature type="region of interest" description="Disordered" evidence="8">
    <location>
        <begin position="1"/>
        <end position="82"/>
    </location>
</feature>
<evidence type="ECO:0000313" key="9">
    <source>
        <dbReference type="EMBL" id="AZS83914.1"/>
    </source>
</evidence>
<evidence type="ECO:0000256" key="7">
    <source>
        <dbReference type="RuleBase" id="RU000382"/>
    </source>
</evidence>
<dbReference type="GO" id="GO:0004058">
    <property type="term" value="F:aromatic-L-amino-acid decarboxylase activity"/>
    <property type="evidence" value="ECO:0007669"/>
    <property type="project" value="UniProtKB-ARBA"/>
</dbReference>
<comment type="similarity">
    <text evidence="2 7">Belongs to the group II decarboxylase family.</text>
</comment>